<feature type="domain" description="DUF6455" evidence="1">
    <location>
        <begin position="3"/>
        <end position="81"/>
    </location>
</feature>
<evidence type="ECO:0000313" key="2">
    <source>
        <dbReference type="EMBL" id="TDK41436.1"/>
    </source>
</evidence>
<gene>
    <name evidence="2" type="ORF">E1832_21365</name>
</gene>
<proteinExistence type="predicted"/>
<name>A0A4R5UR86_9RHOB</name>
<dbReference type="Pfam" id="PF20056">
    <property type="entry name" value="DUF6455"/>
    <property type="match status" value="1"/>
</dbReference>
<reference evidence="2 3" key="1">
    <citation type="submission" date="2019-03" db="EMBL/GenBank/DDBJ databases">
        <title>Ruegeria lutea sp. nov., a novel strain, isolated from marine sediment, the Masan Bay, South Korea.</title>
        <authorList>
            <person name="Kim J."/>
            <person name="Kim D.-Y."/>
            <person name="Lee S.-S."/>
        </authorList>
    </citation>
    <scope>NUCLEOTIDE SEQUENCE [LARGE SCALE GENOMIC DNA]</scope>
    <source>
        <strain evidence="2 3">318-1</strain>
    </source>
</reference>
<keyword evidence="3" id="KW-1185">Reference proteome</keyword>
<dbReference type="AlphaFoldDB" id="A0A4R5UR86"/>
<evidence type="ECO:0000313" key="3">
    <source>
        <dbReference type="Proteomes" id="UP000295301"/>
    </source>
</evidence>
<protein>
    <recommendedName>
        <fullName evidence="1">DUF6455 domain-containing protein</fullName>
    </recommendedName>
</protein>
<evidence type="ECO:0000259" key="1">
    <source>
        <dbReference type="Pfam" id="PF20056"/>
    </source>
</evidence>
<dbReference type="InterPro" id="IPR045601">
    <property type="entry name" value="DUF6455"/>
</dbReference>
<comment type="caution">
    <text evidence="2">The sequence shown here is derived from an EMBL/GenBank/DDBJ whole genome shotgun (WGS) entry which is preliminary data.</text>
</comment>
<sequence length="86" mass="9757">MEAMDRHFWLTRSVARVAGVNLARAMAAGHLKPAQYNDMIARCQSCDRRGTCEVWLATQTDWPALPPAYCAHAPILDELRQIQRPH</sequence>
<accession>A0A4R5UR86</accession>
<dbReference type="EMBL" id="SMUV01000074">
    <property type="protein sequence ID" value="TDK41436.1"/>
    <property type="molecule type" value="Genomic_DNA"/>
</dbReference>
<organism evidence="2 3">
    <name type="scientific">Antarcticimicrobium luteum</name>
    <dbReference type="NCBI Taxonomy" id="2547397"/>
    <lineage>
        <taxon>Bacteria</taxon>
        <taxon>Pseudomonadati</taxon>
        <taxon>Pseudomonadota</taxon>
        <taxon>Alphaproteobacteria</taxon>
        <taxon>Rhodobacterales</taxon>
        <taxon>Paracoccaceae</taxon>
        <taxon>Antarcticimicrobium</taxon>
    </lineage>
</organism>
<dbReference type="Proteomes" id="UP000295301">
    <property type="component" value="Unassembled WGS sequence"/>
</dbReference>
<dbReference type="OrthoDB" id="7859249at2"/>